<organism evidence="1 2">
    <name type="scientific">Roseibium alexandrii (strain DSM 17067 / NCIMB 14079 / DFL-11)</name>
    <name type="common">Labrenzia alexandrii</name>
    <dbReference type="NCBI Taxonomy" id="244592"/>
    <lineage>
        <taxon>Bacteria</taxon>
        <taxon>Pseudomonadati</taxon>
        <taxon>Pseudomonadota</taxon>
        <taxon>Alphaproteobacteria</taxon>
        <taxon>Hyphomicrobiales</taxon>
        <taxon>Stappiaceae</taxon>
        <taxon>Roseibium</taxon>
    </lineage>
</organism>
<evidence type="ECO:0000313" key="2">
    <source>
        <dbReference type="Proteomes" id="UP000004703"/>
    </source>
</evidence>
<dbReference type="EMBL" id="ACCU02000004">
    <property type="protein sequence ID" value="EEE45720.2"/>
    <property type="molecule type" value="Genomic_DNA"/>
</dbReference>
<gene>
    <name evidence="1" type="ORF">SADFL11_3009</name>
</gene>
<sequence>MSGVVRGNTPRIVRWCFLLSTLLVISACSEPIRNVIGVDTPATPAATVEGTTLRTVYVSTTRKRSADDLAKLSVTVIDLTEVEDPTTLNHNKFASA</sequence>
<reference evidence="1 2" key="1">
    <citation type="submission" date="2008-01" db="EMBL/GenBank/DDBJ databases">
        <authorList>
            <person name="Wagner-Dobler I."/>
            <person name="Ferriera S."/>
            <person name="Johnson J."/>
            <person name="Kravitz S."/>
            <person name="Beeson K."/>
            <person name="Sutton G."/>
            <person name="Rogers Y.-H."/>
            <person name="Friedman R."/>
            <person name="Frazier M."/>
            <person name="Venter J.C."/>
        </authorList>
    </citation>
    <scope>NUCLEOTIDE SEQUENCE [LARGE SCALE GENOMIC DNA]</scope>
    <source>
        <strain evidence="2">DSM 17067 / NCIMB 14079 / DFL-11</strain>
    </source>
</reference>
<dbReference type="RefSeq" id="WP_134853118.1">
    <property type="nucleotide sequence ID" value="NZ_CM011002.1"/>
</dbReference>
<dbReference type="AlphaFoldDB" id="A0A5E8H1N5"/>
<accession>A0A5E8H1N5</accession>
<dbReference type="PROSITE" id="PS51257">
    <property type="entry name" value="PROKAR_LIPOPROTEIN"/>
    <property type="match status" value="1"/>
</dbReference>
<protein>
    <submittedName>
        <fullName evidence="1">Uncharacterized protein</fullName>
    </submittedName>
</protein>
<reference evidence="1 2" key="2">
    <citation type="submission" date="2013-04" db="EMBL/GenBank/DDBJ databases">
        <authorList>
            <person name="Fiebig A."/>
            <person name="Pradella S."/>
            <person name="Wagner-Doebler I."/>
        </authorList>
    </citation>
    <scope>NUCLEOTIDE SEQUENCE [LARGE SCALE GENOMIC DNA]</scope>
    <source>
        <strain evidence="2">DSM 17067 / NCIMB 14079 / DFL-11</strain>
    </source>
</reference>
<evidence type="ECO:0000313" key="1">
    <source>
        <dbReference type="EMBL" id="EEE45720.2"/>
    </source>
</evidence>
<name>A0A5E8H1N5_ROSAD</name>
<comment type="caution">
    <text evidence="1">The sequence shown here is derived from an EMBL/GenBank/DDBJ whole genome shotgun (WGS) entry which is preliminary data.</text>
</comment>
<proteinExistence type="predicted"/>
<dbReference type="Proteomes" id="UP000004703">
    <property type="component" value="Chromosome"/>
</dbReference>